<gene>
    <name evidence="8" type="ORF">SEMRO_2232_G320090.1</name>
</gene>
<dbReference type="Gene3D" id="1.10.150.80">
    <property type="entry name" value="HRDC domain"/>
    <property type="match status" value="1"/>
</dbReference>
<name>A0A9N8F0M2_9STRA</name>
<reference evidence="8" key="1">
    <citation type="submission" date="2020-06" db="EMBL/GenBank/DDBJ databases">
        <authorList>
            <consortium name="Plant Systems Biology data submission"/>
        </authorList>
    </citation>
    <scope>NUCLEOTIDE SEQUENCE</scope>
    <source>
        <strain evidence="8">D6</strain>
    </source>
</reference>
<keyword evidence="2" id="KW-0479">Metal-binding</keyword>
<dbReference type="SUPFAM" id="SSF57716">
    <property type="entry name" value="Glucocorticoid receptor-like (DNA-binding domain)"/>
    <property type="match status" value="1"/>
</dbReference>
<dbReference type="PROSITE" id="PS50064">
    <property type="entry name" value="ZF_PARP_2"/>
    <property type="match status" value="1"/>
</dbReference>
<dbReference type="InterPro" id="IPR002121">
    <property type="entry name" value="HRDC_dom"/>
</dbReference>
<dbReference type="PROSITE" id="PS50967">
    <property type="entry name" value="HRDC"/>
    <property type="match status" value="1"/>
</dbReference>
<evidence type="ECO:0000313" key="9">
    <source>
        <dbReference type="Proteomes" id="UP001153069"/>
    </source>
</evidence>
<dbReference type="GO" id="GO:0005634">
    <property type="term" value="C:nucleus"/>
    <property type="evidence" value="ECO:0007669"/>
    <property type="project" value="UniProtKB-SubCell"/>
</dbReference>
<protein>
    <recommendedName>
        <fullName evidence="10">DNA helicase</fullName>
    </recommendedName>
</protein>
<dbReference type="GO" id="GO:0003677">
    <property type="term" value="F:DNA binding"/>
    <property type="evidence" value="ECO:0007669"/>
    <property type="project" value="InterPro"/>
</dbReference>
<evidence type="ECO:0000313" key="8">
    <source>
        <dbReference type="EMBL" id="CAB9528464.1"/>
    </source>
</evidence>
<dbReference type="SMART" id="SM00341">
    <property type="entry name" value="HRDC"/>
    <property type="match status" value="1"/>
</dbReference>
<keyword evidence="9" id="KW-1185">Reference proteome</keyword>
<comment type="subcellular location">
    <subcellularLocation>
        <location evidence="1">Nucleus</location>
    </subcellularLocation>
</comment>
<dbReference type="GO" id="GO:0000166">
    <property type="term" value="F:nucleotide binding"/>
    <property type="evidence" value="ECO:0007669"/>
    <property type="project" value="InterPro"/>
</dbReference>
<dbReference type="SUPFAM" id="SSF47819">
    <property type="entry name" value="HRDC-like"/>
    <property type="match status" value="1"/>
</dbReference>
<evidence type="ECO:0000256" key="3">
    <source>
        <dbReference type="ARBA" id="ARBA00022771"/>
    </source>
</evidence>
<feature type="domain" description="HRDC" evidence="7">
    <location>
        <begin position="204"/>
        <end position="286"/>
    </location>
</feature>
<evidence type="ECO:0000259" key="7">
    <source>
        <dbReference type="PROSITE" id="PS50967"/>
    </source>
</evidence>
<evidence type="ECO:0000259" key="6">
    <source>
        <dbReference type="PROSITE" id="PS50064"/>
    </source>
</evidence>
<evidence type="ECO:0000256" key="1">
    <source>
        <dbReference type="ARBA" id="ARBA00004123"/>
    </source>
</evidence>
<feature type="domain" description="PARP-type" evidence="6">
    <location>
        <begin position="106"/>
        <end position="151"/>
    </location>
</feature>
<proteinExistence type="predicted"/>
<keyword evidence="5" id="KW-0539">Nucleus</keyword>
<organism evidence="8 9">
    <name type="scientific">Seminavis robusta</name>
    <dbReference type="NCBI Taxonomy" id="568900"/>
    <lineage>
        <taxon>Eukaryota</taxon>
        <taxon>Sar</taxon>
        <taxon>Stramenopiles</taxon>
        <taxon>Ochrophyta</taxon>
        <taxon>Bacillariophyta</taxon>
        <taxon>Bacillariophyceae</taxon>
        <taxon>Bacillariophycidae</taxon>
        <taxon>Naviculales</taxon>
        <taxon>Naviculaceae</taxon>
        <taxon>Seminavis</taxon>
    </lineage>
</organism>
<dbReference type="Gene3D" id="3.30.1740.10">
    <property type="entry name" value="Zinc finger, PARP-type"/>
    <property type="match status" value="1"/>
</dbReference>
<dbReference type="InterPro" id="IPR010997">
    <property type="entry name" value="HRDC-like_sf"/>
</dbReference>
<dbReference type="AlphaFoldDB" id="A0A9N8F0M2"/>
<dbReference type="InterPro" id="IPR001510">
    <property type="entry name" value="Znf_PARP"/>
</dbReference>
<evidence type="ECO:0000256" key="5">
    <source>
        <dbReference type="ARBA" id="ARBA00023242"/>
    </source>
</evidence>
<evidence type="ECO:0008006" key="10">
    <source>
        <dbReference type="Google" id="ProtNLM"/>
    </source>
</evidence>
<dbReference type="InterPro" id="IPR044876">
    <property type="entry name" value="HRDC_dom_sf"/>
</dbReference>
<sequence length="325" mass="36246">MEFVTNCGHKATAKPVLKKGGPYEGKWLCRVIGPKGLKTLYSDASVEAARARIARFIGVPPSFVLDSRHACVAASSPPVYSPPVATSAPPIPVVSPERRRPFDVYEASPNRLATCRKCIQKIQRGVLRVGIQEYYHPREDWSIKYYHKTCLPDALLGDLYLESSAGASKWASPFSSPAVSAETKLNLELESRRSREEAKRRLVFDTRGDLREELRQLRLGFAKRLGRGDAVYLVFDNKTLDDLVLQLPTTTSQLLKCKGMGGARCRQFGPAILQVILQYKKREQDEDAAGGEDCDVRIGEVLTIDQIIDRKLKEAELRGQVFAII</sequence>
<accession>A0A9N8F0M2</accession>
<keyword evidence="4" id="KW-0862">Zinc</keyword>
<evidence type="ECO:0000256" key="4">
    <source>
        <dbReference type="ARBA" id="ARBA00022833"/>
    </source>
</evidence>
<evidence type="ECO:0000256" key="2">
    <source>
        <dbReference type="ARBA" id="ARBA00022723"/>
    </source>
</evidence>
<dbReference type="GO" id="GO:0008270">
    <property type="term" value="F:zinc ion binding"/>
    <property type="evidence" value="ECO:0007669"/>
    <property type="project" value="UniProtKB-KW"/>
</dbReference>
<keyword evidence="3" id="KW-0863">Zinc-finger</keyword>
<dbReference type="Pfam" id="PF00570">
    <property type="entry name" value="HRDC"/>
    <property type="match status" value="1"/>
</dbReference>
<comment type="caution">
    <text evidence="8">The sequence shown here is derived from an EMBL/GenBank/DDBJ whole genome shotgun (WGS) entry which is preliminary data.</text>
</comment>
<dbReference type="InterPro" id="IPR036957">
    <property type="entry name" value="Znf_PARP_sf"/>
</dbReference>
<dbReference type="EMBL" id="CAICTM010002230">
    <property type="protein sequence ID" value="CAB9528464.1"/>
    <property type="molecule type" value="Genomic_DNA"/>
</dbReference>
<dbReference type="Proteomes" id="UP001153069">
    <property type="component" value="Unassembled WGS sequence"/>
</dbReference>